<feature type="binding site" evidence="9">
    <location>
        <position position="181"/>
    </location>
    <ligand>
        <name>Zn(2+)</name>
        <dbReference type="ChEBI" id="CHEBI:29105"/>
    </ligand>
</feature>
<comment type="catalytic activity">
    <reaction evidence="6">
        <text>Hydrolysis of alkylated DNA, releasing 3-methyladenine.</text>
        <dbReference type="EC" id="3.2.2.20"/>
    </reaction>
</comment>
<keyword evidence="3" id="KW-0378">Hydrolase</keyword>
<dbReference type="AlphaFoldDB" id="A0A078MEK5"/>
<dbReference type="InterPro" id="IPR005019">
    <property type="entry name" value="Adenine_glyco"/>
</dbReference>
<evidence type="ECO:0000256" key="2">
    <source>
        <dbReference type="ARBA" id="ARBA00022763"/>
    </source>
</evidence>
<evidence type="ECO:0000256" key="4">
    <source>
        <dbReference type="ARBA" id="ARBA00022833"/>
    </source>
</evidence>
<dbReference type="InterPro" id="IPR011257">
    <property type="entry name" value="DNA_glycosylase"/>
</dbReference>
<dbReference type="SUPFAM" id="SSF48150">
    <property type="entry name" value="DNA-glycosylase"/>
    <property type="match status" value="1"/>
</dbReference>
<evidence type="ECO:0000256" key="1">
    <source>
        <dbReference type="ARBA" id="ARBA00022723"/>
    </source>
</evidence>
<organism evidence="10">
    <name type="scientific">Pseudomonas saudimassiliensis</name>
    <dbReference type="NCBI Taxonomy" id="1461581"/>
    <lineage>
        <taxon>Bacteria</taxon>
        <taxon>Pseudomonadati</taxon>
        <taxon>Pseudomonadota</taxon>
        <taxon>Gammaproteobacteria</taxon>
        <taxon>Pseudomonadales</taxon>
        <taxon>Pseudomonadaceae</taxon>
        <taxon>Pseudomonas</taxon>
    </lineage>
</organism>
<dbReference type="InterPro" id="IPR004597">
    <property type="entry name" value="Tag"/>
</dbReference>
<gene>
    <name evidence="10" type="ORF">BN1049_01695</name>
</gene>
<dbReference type="RefSeq" id="WP_044499345.1">
    <property type="nucleotide sequence ID" value="NZ_LK391969.1"/>
</dbReference>
<dbReference type="EMBL" id="LK391969">
    <property type="protein sequence ID" value="CEF26762.1"/>
    <property type="molecule type" value="Genomic_DNA"/>
</dbReference>
<evidence type="ECO:0000256" key="3">
    <source>
        <dbReference type="ARBA" id="ARBA00022801"/>
    </source>
</evidence>
<accession>A0A078MEK5</accession>
<name>A0A078MEK5_9PSED</name>
<dbReference type="FunFam" id="1.10.340.30:FF:000009">
    <property type="entry name" value="DNA-3-methyladenine glycosylase I"/>
    <property type="match status" value="1"/>
</dbReference>
<sequence>MNLPRQDVVRCQWCSADPVYQRYHDHEWGVPEYDGQRLFEKLLLDGFQAGLSWITILKKRERYRQLYRGFDIPFMAAQSDADLQALMLEPGIIRNRLKIQAARQNARAWLALAEQTDPAAWLWQFVDGQPRINHFASHAEVPAITAEAQAMSKALKKVGFSFVGPTICYAFMQATGMVMDHTQDCFRYPELGGTPIKQQ</sequence>
<feature type="binding site" evidence="9">
    <location>
        <position position="24"/>
    </location>
    <ligand>
        <name>Zn(2+)</name>
        <dbReference type="ChEBI" id="CHEBI:29105"/>
    </ligand>
</feature>
<dbReference type="GO" id="GO:0046872">
    <property type="term" value="F:metal ion binding"/>
    <property type="evidence" value="ECO:0007669"/>
    <property type="project" value="UniProtKB-KW"/>
</dbReference>
<dbReference type="Pfam" id="PF03352">
    <property type="entry name" value="Adenine_glyco"/>
    <property type="match status" value="1"/>
</dbReference>
<keyword evidence="5" id="KW-0234">DNA repair</keyword>
<evidence type="ECO:0000256" key="8">
    <source>
        <dbReference type="ARBA" id="ARBA00066766"/>
    </source>
</evidence>
<keyword evidence="2" id="KW-0227">DNA damage</keyword>
<keyword evidence="4 9" id="KW-0862">Zinc</keyword>
<dbReference type="OrthoDB" id="9807664at2"/>
<dbReference type="PANTHER" id="PTHR30037">
    <property type="entry name" value="DNA-3-METHYLADENINE GLYCOSYLASE 1"/>
    <property type="match status" value="1"/>
</dbReference>
<keyword evidence="1 9" id="KW-0479">Metal-binding</keyword>
<dbReference type="PANTHER" id="PTHR30037:SF4">
    <property type="entry name" value="DNA-3-METHYLADENINE GLYCOSYLASE I"/>
    <property type="match status" value="1"/>
</dbReference>
<dbReference type="InterPro" id="IPR052891">
    <property type="entry name" value="DNA-3mA_glycosylase"/>
</dbReference>
<comment type="function">
    <text evidence="7">Hydrolysis of the deoxyribose N-glycosidic bond to excise 3-methyladenine from the damaged DNA polymer formed by alkylation lesions.</text>
</comment>
<dbReference type="NCBIfam" id="TIGR00624">
    <property type="entry name" value="tag"/>
    <property type="match status" value="1"/>
</dbReference>
<dbReference type="Gene3D" id="1.10.340.30">
    <property type="entry name" value="Hypothetical protein, domain 2"/>
    <property type="match status" value="1"/>
</dbReference>
<evidence type="ECO:0000256" key="7">
    <source>
        <dbReference type="ARBA" id="ARBA00057608"/>
    </source>
</evidence>
<evidence type="ECO:0000313" key="10">
    <source>
        <dbReference type="EMBL" id="CEA04719.1"/>
    </source>
</evidence>
<dbReference type="EC" id="3.2.2.20" evidence="8"/>
<reference evidence="10" key="1">
    <citation type="submission" date="2014-07" db="EMBL/GenBank/DDBJ databases">
        <authorList>
            <person name="Urmite Genomes Urmite Genomes"/>
        </authorList>
    </citation>
    <scope>NUCLEOTIDE SEQUENCE</scope>
    <source>
        <strain evidence="10">12M76_air</strain>
    </source>
</reference>
<evidence type="ECO:0000256" key="9">
    <source>
        <dbReference type="PIRSR" id="PIRSR604597-1"/>
    </source>
</evidence>
<dbReference type="EMBL" id="LM997413">
    <property type="protein sequence ID" value="CEA04719.1"/>
    <property type="molecule type" value="Genomic_DNA"/>
</dbReference>
<dbReference type="GO" id="GO:0006284">
    <property type="term" value="P:base-excision repair"/>
    <property type="evidence" value="ECO:0007669"/>
    <property type="project" value="InterPro"/>
</dbReference>
<feature type="binding site" evidence="9">
    <location>
        <position position="11"/>
    </location>
    <ligand>
        <name>Zn(2+)</name>
        <dbReference type="ChEBI" id="CHEBI:29105"/>
    </ligand>
</feature>
<dbReference type="PATRIC" id="fig|1461581.3.peg.1674"/>
<protein>
    <recommendedName>
        <fullName evidence="8">DNA-3-methyladenine glycosylase I</fullName>
        <ecNumber evidence="8">3.2.2.20</ecNumber>
    </recommendedName>
</protein>
<feature type="binding site" evidence="9">
    <location>
        <position position="185"/>
    </location>
    <ligand>
        <name>Zn(2+)</name>
        <dbReference type="ChEBI" id="CHEBI:29105"/>
    </ligand>
</feature>
<proteinExistence type="predicted"/>
<evidence type="ECO:0000256" key="5">
    <source>
        <dbReference type="ARBA" id="ARBA00023204"/>
    </source>
</evidence>
<dbReference type="GO" id="GO:0008725">
    <property type="term" value="F:DNA-3-methyladenine glycosylase activity"/>
    <property type="evidence" value="ECO:0007669"/>
    <property type="project" value="UniProtKB-EC"/>
</dbReference>
<evidence type="ECO:0000256" key="6">
    <source>
        <dbReference type="ARBA" id="ARBA00052558"/>
    </source>
</evidence>